<dbReference type="SUPFAM" id="SSF48403">
    <property type="entry name" value="Ankyrin repeat"/>
    <property type="match status" value="1"/>
</dbReference>
<evidence type="ECO:0000256" key="2">
    <source>
        <dbReference type="ARBA" id="ARBA00023043"/>
    </source>
</evidence>
<evidence type="ECO:0000256" key="3">
    <source>
        <dbReference type="PROSITE-ProRule" id="PRU00023"/>
    </source>
</evidence>
<dbReference type="OrthoDB" id="194358at2759"/>
<dbReference type="InterPro" id="IPR036770">
    <property type="entry name" value="Ankyrin_rpt-contain_sf"/>
</dbReference>
<name>A0A6J8BM96_MYTCO</name>
<dbReference type="EMBL" id="CACVKT020003492">
    <property type="protein sequence ID" value="CAC5384220.1"/>
    <property type="molecule type" value="Genomic_DNA"/>
</dbReference>
<reference evidence="4 5" key="1">
    <citation type="submission" date="2020-06" db="EMBL/GenBank/DDBJ databases">
        <authorList>
            <person name="Li R."/>
            <person name="Bekaert M."/>
        </authorList>
    </citation>
    <scope>NUCLEOTIDE SEQUENCE [LARGE SCALE GENOMIC DNA]</scope>
    <source>
        <strain evidence="5">wild</strain>
    </source>
</reference>
<dbReference type="PROSITE" id="PS50088">
    <property type="entry name" value="ANK_REPEAT"/>
    <property type="match status" value="2"/>
</dbReference>
<gene>
    <name evidence="4" type="ORF">MCOR_19884</name>
</gene>
<evidence type="ECO:0000256" key="1">
    <source>
        <dbReference type="ARBA" id="ARBA00022737"/>
    </source>
</evidence>
<feature type="repeat" description="ANK" evidence="3">
    <location>
        <begin position="242"/>
        <end position="274"/>
    </location>
</feature>
<feature type="repeat" description="ANK" evidence="3">
    <location>
        <begin position="209"/>
        <end position="241"/>
    </location>
</feature>
<keyword evidence="2 3" id="KW-0040">ANK repeat</keyword>
<evidence type="ECO:0000313" key="4">
    <source>
        <dbReference type="EMBL" id="CAC5384220.1"/>
    </source>
</evidence>
<evidence type="ECO:0000313" key="5">
    <source>
        <dbReference type="Proteomes" id="UP000507470"/>
    </source>
</evidence>
<dbReference type="SMART" id="SM00248">
    <property type="entry name" value="ANK"/>
    <property type="match status" value="4"/>
</dbReference>
<dbReference type="PANTHER" id="PTHR24171">
    <property type="entry name" value="ANKYRIN REPEAT DOMAIN-CONTAINING PROTEIN 39-RELATED"/>
    <property type="match status" value="1"/>
</dbReference>
<sequence>MFNNRLEEKWLTEEIDTYKREIIRNTLESCRLDRGTSRLTLIDAFDSLLGTFLKKEKGVYKALHDTIFDFLACYLGCTYTYCLIKHAVSEVFMQRCVLNEMNVIMVMPKFIIIIQRNYHELFMNRMIQDWYQRRVQCVFHNINMKLHMFRLKFFTFLSKLDNTSQRQLAHTCDINNNETVLSLCSYLGDISLVKWCLGLGVDVNQCDSFGVSPLYISARKGHTKIVKLLLNNKADLDNSIDDGKSPLFVARQNNHTDIVRLLLEKGAYYDNCNIKSFSPEQIASENVHNDIITLINENSGKIDHPEDVSS</sequence>
<keyword evidence="5" id="KW-1185">Reference proteome</keyword>
<keyword evidence="1" id="KW-0677">Repeat</keyword>
<proteinExistence type="predicted"/>
<dbReference type="Proteomes" id="UP000507470">
    <property type="component" value="Unassembled WGS sequence"/>
</dbReference>
<protein>
    <submittedName>
        <fullName evidence="4">Uncharacterized protein</fullName>
    </submittedName>
</protein>
<dbReference type="Pfam" id="PF12796">
    <property type="entry name" value="Ank_2"/>
    <property type="match status" value="1"/>
</dbReference>
<dbReference type="PANTHER" id="PTHR24171:SF9">
    <property type="entry name" value="ANKYRIN REPEAT DOMAIN-CONTAINING PROTEIN 39"/>
    <property type="match status" value="1"/>
</dbReference>
<dbReference type="InterPro" id="IPR002110">
    <property type="entry name" value="Ankyrin_rpt"/>
</dbReference>
<organism evidence="4 5">
    <name type="scientific">Mytilus coruscus</name>
    <name type="common">Sea mussel</name>
    <dbReference type="NCBI Taxonomy" id="42192"/>
    <lineage>
        <taxon>Eukaryota</taxon>
        <taxon>Metazoa</taxon>
        <taxon>Spiralia</taxon>
        <taxon>Lophotrochozoa</taxon>
        <taxon>Mollusca</taxon>
        <taxon>Bivalvia</taxon>
        <taxon>Autobranchia</taxon>
        <taxon>Pteriomorphia</taxon>
        <taxon>Mytilida</taxon>
        <taxon>Mytiloidea</taxon>
        <taxon>Mytilidae</taxon>
        <taxon>Mytilinae</taxon>
        <taxon>Mytilus</taxon>
    </lineage>
</organism>
<dbReference type="Gene3D" id="1.25.40.20">
    <property type="entry name" value="Ankyrin repeat-containing domain"/>
    <property type="match status" value="1"/>
</dbReference>
<accession>A0A6J8BM96</accession>
<dbReference type="PROSITE" id="PS50297">
    <property type="entry name" value="ANK_REP_REGION"/>
    <property type="match status" value="2"/>
</dbReference>
<dbReference type="AlphaFoldDB" id="A0A6J8BM96"/>